<dbReference type="Pfam" id="PF10604">
    <property type="entry name" value="Polyketide_cyc2"/>
    <property type="match status" value="1"/>
</dbReference>
<evidence type="ECO:0000313" key="2">
    <source>
        <dbReference type="Proteomes" id="UP000585638"/>
    </source>
</evidence>
<evidence type="ECO:0000313" key="1">
    <source>
        <dbReference type="EMBL" id="MBB5897074.1"/>
    </source>
</evidence>
<proteinExistence type="predicted"/>
<dbReference type="SUPFAM" id="SSF55961">
    <property type="entry name" value="Bet v1-like"/>
    <property type="match status" value="1"/>
</dbReference>
<accession>A0A7W9KQY9</accession>
<reference evidence="1 2" key="1">
    <citation type="submission" date="2020-08" db="EMBL/GenBank/DDBJ databases">
        <title>Sequencing the genomes of 1000 actinobacteria strains.</title>
        <authorList>
            <person name="Klenk H.-P."/>
        </authorList>
    </citation>
    <scope>NUCLEOTIDE SEQUENCE [LARGE SCALE GENOMIC DNA]</scope>
    <source>
        <strain evidence="1 2">DSM 43851</strain>
    </source>
</reference>
<gene>
    <name evidence="1" type="ORF">BJ998_008333</name>
</gene>
<dbReference type="InterPro" id="IPR023393">
    <property type="entry name" value="START-like_dom_sf"/>
</dbReference>
<comment type="caution">
    <text evidence="1">The sequence shown here is derived from an EMBL/GenBank/DDBJ whole genome shotgun (WGS) entry which is preliminary data.</text>
</comment>
<dbReference type="RefSeq" id="WP_184869541.1">
    <property type="nucleotide sequence ID" value="NZ_BAAAWY010000036.1"/>
</dbReference>
<sequence length="150" mass="16564">MMEVSRTVEVSPEHVFAVLADGWSYAGWVVGNSHIREVDPEWPAAGTRIHHSAGLWPLQFNDWTEVTAVAPDRMIELRARLWPFGVARIRFDLTPTANGTRIVMGEQATEGPAALMPTAVQAVLLRPRNREALSRLADLAGGRARSQQAK</sequence>
<dbReference type="EMBL" id="JACHIR010000002">
    <property type="protein sequence ID" value="MBB5897074.1"/>
    <property type="molecule type" value="Genomic_DNA"/>
</dbReference>
<name>A0A7W9KQY9_9PSEU</name>
<protein>
    <submittedName>
        <fullName evidence="1">Uncharacterized protein YndB with AHSA1/START domain</fullName>
    </submittedName>
</protein>
<dbReference type="InterPro" id="IPR019587">
    <property type="entry name" value="Polyketide_cyclase/dehydratase"/>
</dbReference>
<dbReference type="Gene3D" id="3.30.530.20">
    <property type="match status" value="1"/>
</dbReference>
<dbReference type="AlphaFoldDB" id="A0A7W9KQY9"/>
<keyword evidence="2" id="KW-1185">Reference proteome</keyword>
<organism evidence="1 2">
    <name type="scientific">Kutzneria kofuensis</name>
    <dbReference type="NCBI Taxonomy" id="103725"/>
    <lineage>
        <taxon>Bacteria</taxon>
        <taxon>Bacillati</taxon>
        <taxon>Actinomycetota</taxon>
        <taxon>Actinomycetes</taxon>
        <taxon>Pseudonocardiales</taxon>
        <taxon>Pseudonocardiaceae</taxon>
        <taxon>Kutzneria</taxon>
    </lineage>
</organism>
<dbReference type="Proteomes" id="UP000585638">
    <property type="component" value="Unassembled WGS sequence"/>
</dbReference>
<dbReference type="CDD" id="cd07812">
    <property type="entry name" value="SRPBCC"/>
    <property type="match status" value="1"/>
</dbReference>